<keyword evidence="1" id="KW-1133">Transmembrane helix</keyword>
<sequence length="85" mass="8749">MLAAVVLVLLVVLAGFSSETGLVGAALLALVSVAWLLVNKPMEGVVLVAVSESKGLTGGDLAGIAGLVVAGIRTWQVLRARRRQR</sequence>
<name>A0A9W6L2K7_9PSEU</name>
<organism evidence="2 3">
    <name type="scientific">Pseudonocardia halophobica</name>
    <dbReference type="NCBI Taxonomy" id="29401"/>
    <lineage>
        <taxon>Bacteria</taxon>
        <taxon>Bacillati</taxon>
        <taxon>Actinomycetota</taxon>
        <taxon>Actinomycetes</taxon>
        <taxon>Pseudonocardiales</taxon>
        <taxon>Pseudonocardiaceae</taxon>
        <taxon>Pseudonocardia</taxon>
    </lineage>
</organism>
<dbReference type="EMBL" id="BSFQ01000006">
    <property type="protein sequence ID" value="GLL10940.1"/>
    <property type="molecule type" value="Genomic_DNA"/>
</dbReference>
<evidence type="ECO:0000313" key="3">
    <source>
        <dbReference type="Proteomes" id="UP001143463"/>
    </source>
</evidence>
<dbReference type="Proteomes" id="UP001143463">
    <property type="component" value="Unassembled WGS sequence"/>
</dbReference>
<feature type="transmembrane region" description="Helical" evidence="1">
    <location>
        <begin position="61"/>
        <end position="78"/>
    </location>
</feature>
<keyword evidence="3" id="KW-1185">Reference proteome</keyword>
<accession>A0A9W6L2K7</accession>
<gene>
    <name evidence="2" type="ORF">GCM10017577_20810</name>
</gene>
<proteinExistence type="predicted"/>
<dbReference type="RefSeq" id="WP_051737308.1">
    <property type="nucleotide sequence ID" value="NZ_BAAAUZ010000079.1"/>
</dbReference>
<reference evidence="2" key="1">
    <citation type="journal article" date="2014" name="Int. J. Syst. Evol. Microbiol.">
        <title>Complete genome sequence of Corynebacterium casei LMG S-19264T (=DSM 44701T), isolated from a smear-ripened cheese.</title>
        <authorList>
            <consortium name="US DOE Joint Genome Institute (JGI-PGF)"/>
            <person name="Walter F."/>
            <person name="Albersmeier A."/>
            <person name="Kalinowski J."/>
            <person name="Ruckert C."/>
        </authorList>
    </citation>
    <scope>NUCLEOTIDE SEQUENCE</scope>
    <source>
        <strain evidence="2">VKM Ac-1069</strain>
    </source>
</reference>
<keyword evidence="1" id="KW-0472">Membrane</keyword>
<reference evidence="2" key="2">
    <citation type="submission" date="2023-01" db="EMBL/GenBank/DDBJ databases">
        <authorList>
            <person name="Sun Q."/>
            <person name="Evtushenko L."/>
        </authorList>
    </citation>
    <scope>NUCLEOTIDE SEQUENCE</scope>
    <source>
        <strain evidence="2">VKM Ac-1069</strain>
    </source>
</reference>
<keyword evidence="1" id="KW-0812">Transmembrane</keyword>
<comment type="caution">
    <text evidence="2">The sequence shown here is derived from an EMBL/GenBank/DDBJ whole genome shotgun (WGS) entry which is preliminary data.</text>
</comment>
<dbReference type="AlphaFoldDB" id="A0A9W6L2K7"/>
<evidence type="ECO:0000313" key="2">
    <source>
        <dbReference type="EMBL" id="GLL10940.1"/>
    </source>
</evidence>
<protein>
    <submittedName>
        <fullName evidence="2">Uncharacterized protein</fullName>
    </submittedName>
</protein>
<evidence type="ECO:0000256" key="1">
    <source>
        <dbReference type="SAM" id="Phobius"/>
    </source>
</evidence>